<protein>
    <recommendedName>
        <fullName evidence="4">Zn(2)-C6 fungal-type domain-containing protein</fullName>
    </recommendedName>
</protein>
<evidence type="ECO:0000256" key="1">
    <source>
        <dbReference type="SAM" id="MobiDB-lite"/>
    </source>
</evidence>
<evidence type="ECO:0008006" key="4">
    <source>
        <dbReference type="Google" id="ProtNLM"/>
    </source>
</evidence>
<feature type="region of interest" description="Disordered" evidence="1">
    <location>
        <begin position="296"/>
        <end position="422"/>
    </location>
</feature>
<feature type="compositionally biased region" description="Pro residues" evidence="1">
    <location>
        <begin position="582"/>
        <end position="596"/>
    </location>
</feature>
<feature type="region of interest" description="Disordered" evidence="1">
    <location>
        <begin position="562"/>
        <end position="769"/>
    </location>
</feature>
<accession>A0ABR3A8T1</accession>
<dbReference type="Proteomes" id="UP001437256">
    <property type="component" value="Unassembled WGS sequence"/>
</dbReference>
<feature type="compositionally biased region" description="Polar residues" evidence="1">
    <location>
        <begin position="28"/>
        <end position="56"/>
    </location>
</feature>
<name>A0ABR3A8T1_9AGAR</name>
<comment type="caution">
    <text evidence="2">The sequence shown here is derived from an EMBL/GenBank/DDBJ whole genome shotgun (WGS) entry which is preliminary data.</text>
</comment>
<feature type="region of interest" description="Disordered" evidence="1">
    <location>
        <begin position="211"/>
        <end position="253"/>
    </location>
</feature>
<feature type="compositionally biased region" description="Polar residues" evidence="1">
    <location>
        <begin position="401"/>
        <end position="412"/>
    </location>
</feature>
<keyword evidence="3" id="KW-1185">Reference proteome</keyword>
<proteinExistence type="predicted"/>
<feature type="region of interest" description="Disordered" evidence="1">
    <location>
        <begin position="1"/>
        <end position="87"/>
    </location>
</feature>
<organism evidence="2 3">
    <name type="scientific">Marasmius tenuissimus</name>
    <dbReference type="NCBI Taxonomy" id="585030"/>
    <lineage>
        <taxon>Eukaryota</taxon>
        <taxon>Fungi</taxon>
        <taxon>Dikarya</taxon>
        <taxon>Basidiomycota</taxon>
        <taxon>Agaricomycotina</taxon>
        <taxon>Agaricomycetes</taxon>
        <taxon>Agaricomycetidae</taxon>
        <taxon>Agaricales</taxon>
        <taxon>Marasmiineae</taxon>
        <taxon>Marasmiaceae</taxon>
        <taxon>Marasmius</taxon>
    </lineage>
</organism>
<feature type="compositionally biased region" description="Polar residues" evidence="1">
    <location>
        <begin position="677"/>
        <end position="710"/>
    </location>
</feature>
<feature type="compositionally biased region" description="Polar residues" evidence="1">
    <location>
        <begin position="639"/>
        <end position="663"/>
    </location>
</feature>
<gene>
    <name evidence="2" type="ORF">AAF712_003930</name>
</gene>
<evidence type="ECO:0000313" key="2">
    <source>
        <dbReference type="EMBL" id="KAL0068937.1"/>
    </source>
</evidence>
<feature type="compositionally biased region" description="Acidic residues" evidence="1">
    <location>
        <begin position="739"/>
        <end position="751"/>
    </location>
</feature>
<feature type="compositionally biased region" description="Low complexity" evidence="1">
    <location>
        <begin position="236"/>
        <end position="253"/>
    </location>
</feature>
<feature type="compositionally biased region" description="Polar residues" evidence="1">
    <location>
        <begin position="215"/>
        <end position="235"/>
    </location>
</feature>
<reference evidence="2 3" key="1">
    <citation type="submission" date="2024-05" db="EMBL/GenBank/DDBJ databases">
        <title>A draft genome resource for the thread blight pathogen Marasmius tenuissimus strain MS-2.</title>
        <authorList>
            <person name="Yulfo-Soto G.E."/>
            <person name="Baruah I.K."/>
            <person name="Amoako-Attah I."/>
            <person name="Bukari Y."/>
            <person name="Meinhardt L.W."/>
            <person name="Bailey B.A."/>
            <person name="Cohen S.P."/>
        </authorList>
    </citation>
    <scope>NUCLEOTIDE SEQUENCE [LARGE SCALE GENOMIC DNA]</scope>
    <source>
        <strain evidence="2 3">MS-2</strain>
    </source>
</reference>
<dbReference type="EMBL" id="JBBXMP010000015">
    <property type="protein sequence ID" value="KAL0068937.1"/>
    <property type="molecule type" value="Genomic_DNA"/>
</dbReference>
<feature type="compositionally biased region" description="Low complexity" evidence="1">
    <location>
        <begin position="308"/>
        <end position="322"/>
    </location>
</feature>
<sequence>MSSDGEGMNAGAEVTPDNGKDSEAILTGVTTLSSMHNAESAGTQTNTSRSVATGSNADAALVENGTGPAQSVTLKPKMKPPQKRSFSDIGGPVELQELAFSSNAHTGATGVNGMAKAKPSAKRPKIDEGDLRVRFRLHFFLAIWSLMLSRQDPPCFKCKESNIPCIGSAARSSCNACFQHHWKCTIATPPVKLKKKNNAVSSSALKNLLSDPVSVKSTRSHTAGSRSNGTASRQGSSSSTATPPPSASISAPPTFVSMDLFKNSKKAQATAPAHSTTPSYLPSDPPVLMLVPPSISASASKSGGRPLPAASKSASASTSTIPSKRKGSNSDLAFVGPKTEVTNQPRLERPRRKAARGSGNRSKPYIEDSDSDLYDEVPQIPASEKGKQKAVAKPAEIENVSDLSTPPSSKGSTPDPMGPNSRPHISLRTTHFPSAEPRTLPTNSNLPAVITTLNALTDMAKTMRMDMNEVKETSATMARSQSALDWEIALDKLDRQDKVIQDQSKTIERQGQVISALVKSMKEMMGDRFNAPDFDLGDGGGNVKKDNCEMANHAQILRGRGDLVPASAPTDPAGPTKDLLPSRPPTSRPPSQPMPPTIYDRLPYHPVDSPISHGKSTGDLVPVERMAPGKAGAEPIQPESVSRPTLYRTTSNPNGVPVTTGSNGLPPPRATSFMWAQHSTFPRSNNSTSPQRRKSNASSTGSVVTSSRPKSTGPGVPPEEHPKFSKAQWSVRPQRHEDSEEERDELLDDSPAENSSQPNWVKAKMMAMM</sequence>
<evidence type="ECO:0000313" key="3">
    <source>
        <dbReference type="Proteomes" id="UP001437256"/>
    </source>
</evidence>